<dbReference type="AlphaFoldDB" id="A0A844YDK4"/>
<dbReference type="InterPro" id="IPR006680">
    <property type="entry name" value="Amidohydro-rel"/>
</dbReference>
<dbReference type="Gene3D" id="3.20.20.140">
    <property type="entry name" value="Metal-dependent hydrolases"/>
    <property type="match status" value="1"/>
</dbReference>
<dbReference type="RefSeq" id="WP_160669712.1">
    <property type="nucleotide sequence ID" value="NZ_WTYN01000001.1"/>
</dbReference>
<dbReference type="InterPro" id="IPR032466">
    <property type="entry name" value="Metal_Hydrolase"/>
</dbReference>
<dbReference type="SUPFAM" id="SSF51556">
    <property type="entry name" value="Metallo-dependent hydrolases"/>
    <property type="match status" value="1"/>
</dbReference>
<dbReference type="PANTHER" id="PTHR43135">
    <property type="entry name" value="ALPHA-D-RIBOSE 1-METHYLPHOSPHONATE 5-TRIPHOSPHATE DIPHOSPHATASE"/>
    <property type="match status" value="1"/>
</dbReference>
<organism evidence="3 4">
    <name type="scientific">Qipengyuania oceanensis</name>
    <dbReference type="NCBI Taxonomy" id="1463597"/>
    <lineage>
        <taxon>Bacteria</taxon>
        <taxon>Pseudomonadati</taxon>
        <taxon>Pseudomonadota</taxon>
        <taxon>Alphaproteobacteria</taxon>
        <taxon>Sphingomonadales</taxon>
        <taxon>Erythrobacteraceae</taxon>
        <taxon>Qipengyuania</taxon>
    </lineage>
</organism>
<feature type="domain" description="Amidohydrolase-related" evidence="2">
    <location>
        <begin position="83"/>
        <end position="435"/>
    </location>
</feature>
<keyword evidence="1" id="KW-0732">Signal</keyword>
<evidence type="ECO:0000256" key="1">
    <source>
        <dbReference type="SAM" id="SignalP"/>
    </source>
</evidence>
<dbReference type="Proteomes" id="UP000445582">
    <property type="component" value="Unassembled WGS sequence"/>
</dbReference>
<dbReference type="InterPro" id="IPR011059">
    <property type="entry name" value="Metal-dep_hydrolase_composite"/>
</dbReference>
<feature type="chain" id="PRO_5032399313" evidence="1">
    <location>
        <begin position="25"/>
        <end position="623"/>
    </location>
</feature>
<keyword evidence="3" id="KW-0378">Hydrolase</keyword>
<dbReference type="EMBL" id="WTYN01000001">
    <property type="protein sequence ID" value="MXO61439.1"/>
    <property type="molecule type" value="Genomic_DNA"/>
</dbReference>
<feature type="signal peptide" evidence="1">
    <location>
        <begin position="1"/>
        <end position="24"/>
    </location>
</feature>
<sequence length="623" mass="67029">MKHWLAGLAALAALLMLVVGNQLAAARTGHEPETLIRNARIFDATGAAAYRGDVLVREGRIAAVGPRLKKPRGARVVDARGMTLIPGLHDLHTHLRSTGARGPEDLGKSYAGHLLRGVTTVNDYSVSGEMLAPIRAMTRQPGGLWAPRLNLAIRTGVPGGHGTEYGWGDFFTLKATTPRAARLALGRALPYKPDVIKVFADGWRYDRDPDLNSMNRETLAAIVDEAHAKGVPVVTHTVTLDGAKLAARAGVDAIVHGIGDEPVDDELVALMKASGTAYVATMVVYEPQQDREFSEGEWASFAPAERARELARLAAPIARVPEYEARRWEILQANLRRLNAEGVAIGIGTDAGIGGVYQGSSAIREITWLTRLGFTPAEAIVAATRTSAAIMYQEERQGTIETGKRADLVLIDGRPDENIEDLWKVARVWVEGREVPLPRLRKIAEDPGITPLPVVAMTGPIWSGTRADGRTDLDTLPVDASDSGADHSRLEMVPQTSRDDGARRIFTVASFGARSRPFAQLVLPLTQGGVYRADAGAFAGIAFKARGQGNYRLLIETHGASGGQAAEFAASDDAREIRLPFSQFAGSRAGPALDPTNLRALRFELAGEPGGSHWLELGDVRFY</sequence>
<dbReference type="GO" id="GO:0016810">
    <property type="term" value="F:hydrolase activity, acting on carbon-nitrogen (but not peptide) bonds"/>
    <property type="evidence" value="ECO:0007669"/>
    <property type="project" value="InterPro"/>
</dbReference>
<accession>A0A844YDK4</accession>
<dbReference type="InterPro" id="IPR051781">
    <property type="entry name" value="Metallo-dep_Hydrolase"/>
</dbReference>
<proteinExistence type="predicted"/>
<dbReference type="Pfam" id="PF01979">
    <property type="entry name" value="Amidohydro_1"/>
    <property type="match status" value="1"/>
</dbReference>
<dbReference type="SUPFAM" id="SSF51338">
    <property type="entry name" value="Composite domain of metallo-dependent hydrolases"/>
    <property type="match status" value="1"/>
</dbReference>
<evidence type="ECO:0000313" key="4">
    <source>
        <dbReference type="Proteomes" id="UP000445582"/>
    </source>
</evidence>
<protein>
    <submittedName>
        <fullName evidence="3">Amidohydrolase family protein</fullName>
    </submittedName>
</protein>
<evidence type="ECO:0000313" key="3">
    <source>
        <dbReference type="EMBL" id="MXO61439.1"/>
    </source>
</evidence>
<dbReference type="Gene3D" id="2.30.40.10">
    <property type="entry name" value="Urease, subunit C, domain 1"/>
    <property type="match status" value="1"/>
</dbReference>
<dbReference type="PANTHER" id="PTHR43135:SF3">
    <property type="entry name" value="ALPHA-D-RIBOSE 1-METHYLPHOSPHONATE 5-TRIPHOSPHATE DIPHOSPHATASE"/>
    <property type="match status" value="1"/>
</dbReference>
<name>A0A844YDK4_9SPHN</name>
<comment type="caution">
    <text evidence="3">The sequence shown here is derived from an EMBL/GenBank/DDBJ whole genome shotgun (WGS) entry which is preliminary data.</text>
</comment>
<dbReference type="OrthoDB" id="8098664at2"/>
<gene>
    <name evidence="3" type="ORF">GRI48_00260</name>
</gene>
<evidence type="ECO:0000259" key="2">
    <source>
        <dbReference type="Pfam" id="PF01979"/>
    </source>
</evidence>
<reference evidence="3 4" key="1">
    <citation type="submission" date="2019-12" db="EMBL/GenBank/DDBJ databases">
        <title>Genomic-based taxomic classification of the family Erythrobacteraceae.</title>
        <authorList>
            <person name="Xu L."/>
        </authorList>
    </citation>
    <scope>NUCLEOTIDE SEQUENCE [LARGE SCALE GENOMIC DNA]</scope>
    <source>
        <strain evidence="3 4">MCCC 1A09965</strain>
    </source>
</reference>
<keyword evidence="4" id="KW-1185">Reference proteome</keyword>